<reference evidence="2" key="1">
    <citation type="submission" date="2023-03" db="EMBL/GenBank/DDBJ databases">
        <authorList>
            <person name="Julca I."/>
        </authorList>
    </citation>
    <scope>NUCLEOTIDE SEQUENCE</scope>
</reference>
<sequence>MVLNLMMIPSSSSSFMASMWQLLTISMIFMSIPSLLKAANDEPQLPTSTISAAPALLPALSPLASPPLPAGTGPAASSPDITPLFPSPGGPSPSESTFPTIPSSPSPPNPDAIGAAPGPGMAFSPVGPLQMESSPSSSNPVFQVSSFLSSAIVSALFVVLYW</sequence>
<name>A0AAV1DJH1_OLDCO</name>
<organism evidence="2 3">
    <name type="scientific">Oldenlandia corymbosa var. corymbosa</name>
    <dbReference type="NCBI Taxonomy" id="529605"/>
    <lineage>
        <taxon>Eukaryota</taxon>
        <taxon>Viridiplantae</taxon>
        <taxon>Streptophyta</taxon>
        <taxon>Embryophyta</taxon>
        <taxon>Tracheophyta</taxon>
        <taxon>Spermatophyta</taxon>
        <taxon>Magnoliopsida</taxon>
        <taxon>eudicotyledons</taxon>
        <taxon>Gunneridae</taxon>
        <taxon>Pentapetalae</taxon>
        <taxon>asterids</taxon>
        <taxon>lamiids</taxon>
        <taxon>Gentianales</taxon>
        <taxon>Rubiaceae</taxon>
        <taxon>Rubioideae</taxon>
        <taxon>Spermacoceae</taxon>
        <taxon>Hedyotis-Oldenlandia complex</taxon>
        <taxon>Oldenlandia</taxon>
    </lineage>
</organism>
<feature type="region of interest" description="Disordered" evidence="1">
    <location>
        <begin position="67"/>
        <end position="135"/>
    </location>
</feature>
<evidence type="ECO:0000313" key="2">
    <source>
        <dbReference type="EMBL" id="CAI9108014.1"/>
    </source>
</evidence>
<gene>
    <name evidence="2" type="ORF">OLC1_LOCUS16186</name>
</gene>
<dbReference type="PANTHER" id="PTHR35725">
    <property type="entry name" value="CLASSICAL ARABINOGALACTAN PROTEIN 26"/>
    <property type="match status" value="1"/>
</dbReference>
<keyword evidence="3" id="KW-1185">Reference proteome</keyword>
<feature type="compositionally biased region" description="Low complexity" evidence="1">
    <location>
        <begin position="92"/>
        <end position="101"/>
    </location>
</feature>
<dbReference type="InterPro" id="IPR039346">
    <property type="entry name" value="AGP25/26"/>
</dbReference>
<dbReference type="EMBL" id="OX459122">
    <property type="protein sequence ID" value="CAI9108014.1"/>
    <property type="molecule type" value="Genomic_DNA"/>
</dbReference>
<evidence type="ECO:0000256" key="1">
    <source>
        <dbReference type="SAM" id="MobiDB-lite"/>
    </source>
</evidence>
<evidence type="ECO:0000313" key="3">
    <source>
        <dbReference type="Proteomes" id="UP001161247"/>
    </source>
</evidence>
<accession>A0AAV1DJH1</accession>
<protein>
    <submittedName>
        <fullName evidence="2">OLC1v1007522C1</fullName>
    </submittedName>
</protein>
<dbReference type="Proteomes" id="UP001161247">
    <property type="component" value="Chromosome 5"/>
</dbReference>
<dbReference type="AlphaFoldDB" id="A0AAV1DJH1"/>
<proteinExistence type="predicted"/>
<dbReference type="PANTHER" id="PTHR35725:SF4">
    <property type="entry name" value="CLASSICAL ARABINOGALACTAN PROTEIN 26"/>
    <property type="match status" value="1"/>
</dbReference>
<feature type="compositionally biased region" description="Low complexity" evidence="1">
    <location>
        <begin position="70"/>
        <end position="84"/>
    </location>
</feature>